<sequence length="56" mass="6048">MVEKMTAVWLIVLTIIVCAAVPGMLIYITLPHATTAKMLTGLPLVESMNHVLAISQ</sequence>
<keyword evidence="1" id="KW-1133">Transmembrane helix</keyword>
<keyword evidence="1" id="KW-0812">Transmembrane</keyword>
<keyword evidence="3" id="KW-1185">Reference proteome</keyword>
<organism evidence="2 3">
    <name type="scientific">Candidatus Nitrososphaera evergladensis SR1</name>
    <dbReference type="NCBI Taxonomy" id="1459636"/>
    <lineage>
        <taxon>Archaea</taxon>
        <taxon>Nitrososphaerota</taxon>
        <taxon>Nitrososphaeria</taxon>
        <taxon>Nitrososphaerales</taxon>
        <taxon>Nitrososphaeraceae</taxon>
        <taxon>Nitrososphaera</taxon>
    </lineage>
</organism>
<dbReference type="STRING" id="1459636.NTE_01946"/>
<dbReference type="EMBL" id="CP007174">
    <property type="protein sequence ID" value="AIF84004.1"/>
    <property type="molecule type" value="Genomic_DNA"/>
</dbReference>
<dbReference type="AlphaFoldDB" id="A0A075MXH0"/>
<gene>
    <name evidence="2" type="ORF">NTE_01946</name>
</gene>
<feature type="transmembrane region" description="Helical" evidence="1">
    <location>
        <begin position="6"/>
        <end position="30"/>
    </location>
</feature>
<name>A0A075MXH0_9ARCH</name>
<dbReference type="HOGENOM" id="CLU_3057257_0_0_2"/>
<dbReference type="Proteomes" id="UP000028194">
    <property type="component" value="Chromosome"/>
</dbReference>
<evidence type="ECO:0000313" key="2">
    <source>
        <dbReference type="EMBL" id="AIF84004.1"/>
    </source>
</evidence>
<accession>A0A075MXH0</accession>
<reference evidence="2 3" key="1">
    <citation type="journal article" date="2014" name="PLoS ONE">
        <title>Genome Sequence of Candidatus Nitrososphaera evergladensis from Group I.1b Enriched from Everglades Soil Reveals Novel Genomic Features of the Ammonia-Oxidizing Archaea.</title>
        <authorList>
            <person name="Zhalnina K.V."/>
            <person name="Dias R."/>
            <person name="Leonard M.T."/>
            <person name="Dorr de Quadros P."/>
            <person name="Camargo F.A."/>
            <person name="Drew J.C."/>
            <person name="Farmerie W.G."/>
            <person name="Daroub S.H."/>
            <person name="Triplett E.W."/>
        </authorList>
    </citation>
    <scope>NUCLEOTIDE SEQUENCE [LARGE SCALE GENOMIC DNA]</scope>
    <source>
        <strain evidence="2 3">SR1</strain>
    </source>
</reference>
<proteinExistence type="predicted"/>
<keyword evidence="1" id="KW-0472">Membrane</keyword>
<dbReference type="GeneID" id="43502629"/>
<evidence type="ECO:0000256" key="1">
    <source>
        <dbReference type="SAM" id="Phobius"/>
    </source>
</evidence>
<dbReference type="RefSeq" id="WP_158385301.1">
    <property type="nucleotide sequence ID" value="NZ_CP007174.1"/>
</dbReference>
<evidence type="ECO:0000313" key="3">
    <source>
        <dbReference type="Proteomes" id="UP000028194"/>
    </source>
</evidence>
<dbReference type="OrthoDB" id="376036at2157"/>
<dbReference type="KEGG" id="nev:NTE_01946"/>
<protein>
    <submittedName>
        <fullName evidence="2">Uncharacterized protein</fullName>
    </submittedName>
</protein>